<dbReference type="Proteomes" id="UP000828390">
    <property type="component" value="Unassembled WGS sequence"/>
</dbReference>
<gene>
    <name evidence="1" type="ORF">DPMN_009646</name>
</gene>
<accession>A0A9D4N005</accession>
<evidence type="ECO:0000313" key="2">
    <source>
        <dbReference type="Proteomes" id="UP000828390"/>
    </source>
</evidence>
<protein>
    <submittedName>
        <fullName evidence="1">Uncharacterized protein</fullName>
    </submittedName>
</protein>
<organism evidence="1 2">
    <name type="scientific">Dreissena polymorpha</name>
    <name type="common">Zebra mussel</name>
    <name type="synonym">Mytilus polymorpha</name>
    <dbReference type="NCBI Taxonomy" id="45954"/>
    <lineage>
        <taxon>Eukaryota</taxon>
        <taxon>Metazoa</taxon>
        <taxon>Spiralia</taxon>
        <taxon>Lophotrochozoa</taxon>
        <taxon>Mollusca</taxon>
        <taxon>Bivalvia</taxon>
        <taxon>Autobranchia</taxon>
        <taxon>Heteroconchia</taxon>
        <taxon>Euheterodonta</taxon>
        <taxon>Imparidentia</taxon>
        <taxon>Neoheterodontei</taxon>
        <taxon>Myida</taxon>
        <taxon>Dreissenoidea</taxon>
        <taxon>Dreissenidae</taxon>
        <taxon>Dreissena</taxon>
    </lineage>
</organism>
<name>A0A9D4N005_DREPO</name>
<keyword evidence="2" id="KW-1185">Reference proteome</keyword>
<reference evidence="1" key="2">
    <citation type="submission" date="2020-11" db="EMBL/GenBank/DDBJ databases">
        <authorList>
            <person name="McCartney M.A."/>
            <person name="Auch B."/>
            <person name="Kono T."/>
            <person name="Mallez S."/>
            <person name="Becker A."/>
            <person name="Gohl D.M."/>
            <person name="Silverstein K.A.T."/>
            <person name="Koren S."/>
            <person name="Bechman K.B."/>
            <person name="Herman A."/>
            <person name="Abrahante J.E."/>
            <person name="Garbe J."/>
        </authorList>
    </citation>
    <scope>NUCLEOTIDE SEQUENCE</scope>
    <source>
        <strain evidence="1">Duluth1</strain>
        <tissue evidence="1">Whole animal</tissue>
    </source>
</reference>
<comment type="caution">
    <text evidence="1">The sequence shown here is derived from an EMBL/GenBank/DDBJ whole genome shotgun (WGS) entry which is preliminary data.</text>
</comment>
<proteinExistence type="predicted"/>
<dbReference type="AlphaFoldDB" id="A0A9D4N005"/>
<sequence>MSKTIYPLFYEGGHYNSRSLEDAAPTESFTEDGPVAYETIMGGSQRGKDLLSDSIGHTFTVKEQKKKLFGWVAYETKQLNVQHVSDKPMTDSSKAK</sequence>
<evidence type="ECO:0000313" key="1">
    <source>
        <dbReference type="EMBL" id="KAH3885651.1"/>
    </source>
</evidence>
<dbReference type="EMBL" id="JAIWYP010000001">
    <property type="protein sequence ID" value="KAH3885651.1"/>
    <property type="molecule type" value="Genomic_DNA"/>
</dbReference>
<reference evidence="1" key="1">
    <citation type="journal article" date="2019" name="bioRxiv">
        <title>The Genome of the Zebra Mussel, Dreissena polymorpha: A Resource for Invasive Species Research.</title>
        <authorList>
            <person name="McCartney M.A."/>
            <person name="Auch B."/>
            <person name="Kono T."/>
            <person name="Mallez S."/>
            <person name="Zhang Y."/>
            <person name="Obille A."/>
            <person name="Becker A."/>
            <person name="Abrahante J.E."/>
            <person name="Garbe J."/>
            <person name="Badalamenti J.P."/>
            <person name="Herman A."/>
            <person name="Mangelson H."/>
            <person name="Liachko I."/>
            <person name="Sullivan S."/>
            <person name="Sone E.D."/>
            <person name="Koren S."/>
            <person name="Silverstein K.A.T."/>
            <person name="Beckman K.B."/>
            <person name="Gohl D.M."/>
        </authorList>
    </citation>
    <scope>NUCLEOTIDE SEQUENCE</scope>
    <source>
        <strain evidence="1">Duluth1</strain>
        <tissue evidence="1">Whole animal</tissue>
    </source>
</reference>